<evidence type="ECO:0000256" key="1">
    <source>
        <dbReference type="ARBA" id="ARBA00004141"/>
    </source>
</evidence>
<dbReference type="PANTHER" id="PTHR10846">
    <property type="entry name" value="SODIUM/POTASSIUM/CALCIUM EXCHANGER"/>
    <property type="match status" value="1"/>
</dbReference>
<sequence length="321" mass="34198">MILYSLAVIVGIGLLVWSADRFVISSASIAHRFNVSPLVIGLTIVSIGTSAPEIVVSAVAGLTGSGSLAIGNALGSNIANIGLVLGITALVAPIAIDRSLVKRELPMLFIVTLVIGYLLYDLKLTLIDSFILLFFLILTLYLLFYKNSDSSLSEESDIASEDINHSPMWKITGWFVFALIVLLSSAKILVWGATNIASSLGVSELVIGLTIVAIGTSLPELAASITSAVKGHHGMAIGNIIGSNLFNLLAVLPIPGLIATTWIESTVLVRDYSILLISTIILFLIVGFVKRQTSLSRFAGCFLVIGYSSYLIWIYQANQLA</sequence>
<feature type="transmembrane region" description="Helical" evidence="5">
    <location>
        <begin position="36"/>
        <end position="62"/>
    </location>
</feature>
<feature type="transmembrane region" description="Helical" evidence="5">
    <location>
        <begin position="126"/>
        <end position="144"/>
    </location>
</feature>
<dbReference type="InterPro" id="IPR044880">
    <property type="entry name" value="NCX_ion-bd_dom_sf"/>
</dbReference>
<evidence type="ECO:0000313" key="7">
    <source>
        <dbReference type="EMBL" id="MDE1465691.1"/>
    </source>
</evidence>
<evidence type="ECO:0000313" key="8">
    <source>
        <dbReference type="Proteomes" id="UP001528823"/>
    </source>
</evidence>
<evidence type="ECO:0000256" key="4">
    <source>
        <dbReference type="ARBA" id="ARBA00023136"/>
    </source>
</evidence>
<comment type="subcellular location">
    <subcellularLocation>
        <location evidence="1">Membrane</location>
        <topology evidence="1">Multi-pass membrane protein</topology>
    </subcellularLocation>
</comment>
<evidence type="ECO:0000256" key="5">
    <source>
        <dbReference type="SAM" id="Phobius"/>
    </source>
</evidence>
<dbReference type="PANTHER" id="PTHR10846:SF8">
    <property type="entry name" value="INNER MEMBRANE PROTEIN YRBG"/>
    <property type="match status" value="1"/>
</dbReference>
<feature type="transmembrane region" description="Helical" evidence="5">
    <location>
        <begin position="103"/>
        <end position="120"/>
    </location>
</feature>
<keyword evidence="8" id="KW-1185">Reference proteome</keyword>
<feature type="domain" description="Sodium/calcium exchanger membrane region" evidence="6">
    <location>
        <begin position="6"/>
        <end position="144"/>
    </location>
</feature>
<dbReference type="NCBIfam" id="TIGR00367">
    <property type="entry name" value="calcium/sodium antiporter"/>
    <property type="match status" value="1"/>
</dbReference>
<evidence type="ECO:0000256" key="2">
    <source>
        <dbReference type="ARBA" id="ARBA00022692"/>
    </source>
</evidence>
<dbReference type="Gene3D" id="1.20.1420.30">
    <property type="entry name" value="NCX, central ion-binding region"/>
    <property type="match status" value="2"/>
</dbReference>
<feature type="transmembrane region" description="Helical" evidence="5">
    <location>
        <begin position="174"/>
        <end position="193"/>
    </location>
</feature>
<feature type="transmembrane region" description="Helical" evidence="5">
    <location>
        <begin position="205"/>
        <end position="229"/>
    </location>
</feature>
<evidence type="ECO:0000259" key="6">
    <source>
        <dbReference type="Pfam" id="PF01699"/>
    </source>
</evidence>
<dbReference type="Pfam" id="PF01699">
    <property type="entry name" value="Na_Ca_ex"/>
    <property type="match status" value="2"/>
</dbReference>
<keyword evidence="2 5" id="KW-0812">Transmembrane</keyword>
<feature type="transmembrane region" description="Helical" evidence="5">
    <location>
        <begin position="295"/>
        <end position="315"/>
    </location>
</feature>
<feature type="transmembrane region" description="Helical" evidence="5">
    <location>
        <begin position="269"/>
        <end position="288"/>
    </location>
</feature>
<dbReference type="InterPro" id="IPR004481">
    <property type="entry name" value="K/Na/Ca-exchanger"/>
</dbReference>
<keyword evidence="4 5" id="KW-0472">Membrane</keyword>
<accession>A0ABT5UI80</accession>
<dbReference type="RefSeq" id="WP_274691995.1">
    <property type="nucleotide sequence ID" value="NZ_JAPMOU010000078.1"/>
</dbReference>
<feature type="transmembrane region" description="Helical" evidence="5">
    <location>
        <begin position="6"/>
        <end position="24"/>
    </location>
</feature>
<gene>
    <name evidence="7" type="ORF">ORQ98_27385</name>
</gene>
<dbReference type="InterPro" id="IPR004837">
    <property type="entry name" value="NaCa_Exmemb"/>
</dbReference>
<dbReference type="Proteomes" id="UP001528823">
    <property type="component" value="Unassembled WGS sequence"/>
</dbReference>
<name>A0ABT5UI80_9GAMM</name>
<feature type="domain" description="Sodium/calcium exchanger membrane region" evidence="6">
    <location>
        <begin position="172"/>
        <end position="315"/>
    </location>
</feature>
<keyword evidence="3 5" id="KW-1133">Transmembrane helix</keyword>
<protein>
    <submittedName>
        <fullName evidence="7">Calcium/sodium antiporter</fullName>
    </submittedName>
</protein>
<organism evidence="7 8">
    <name type="scientific">Spartinivicinus poritis</name>
    <dbReference type="NCBI Taxonomy" id="2994640"/>
    <lineage>
        <taxon>Bacteria</taxon>
        <taxon>Pseudomonadati</taxon>
        <taxon>Pseudomonadota</taxon>
        <taxon>Gammaproteobacteria</taxon>
        <taxon>Oceanospirillales</taxon>
        <taxon>Zooshikellaceae</taxon>
        <taxon>Spartinivicinus</taxon>
    </lineage>
</organism>
<evidence type="ECO:0000256" key="3">
    <source>
        <dbReference type="ARBA" id="ARBA00022989"/>
    </source>
</evidence>
<reference evidence="7 8" key="1">
    <citation type="submission" date="2022-11" db="EMBL/GenBank/DDBJ databases">
        <title>Spartinivicinus poritis sp. nov., isolated from scleractinian coral Porites lutea.</title>
        <authorList>
            <person name="Zhang G."/>
            <person name="Cai L."/>
            <person name="Wei Q."/>
        </authorList>
    </citation>
    <scope>NUCLEOTIDE SEQUENCE [LARGE SCALE GENOMIC DNA]</scope>
    <source>
        <strain evidence="7 8">A2-2</strain>
    </source>
</reference>
<proteinExistence type="predicted"/>
<feature type="transmembrane region" description="Helical" evidence="5">
    <location>
        <begin position="241"/>
        <end position="263"/>
    </location>
</feature>
<dbReference type="EMBL" id="JAPMOU010000078">
    <property type="protein sequence ID" value="MDE1465691.1"/>
    <property type="molecule type" value="Genomic_DNA"/>
</dbReference>
<comment type="caution">
    <text evidence="7">The sequence shown here is derived from an EMBL/GenBank/DDBJ whole genome shotgun (WGS) entry which is preliminary data.</text>
</comment>
<feature type="transmembrane region" description="Helical" evidence="5">
    <location>
        <begin position="74"/>
        <end position="96"/>
    </location>
</feature>